<keyword evidence="1" id="KW-0227">DNA damage</keyword>
<dbReference type="Pfam" id="PF01035">
    <property type="entry name" value="DNA_binding_1"/>
    <property type="match status" value="1"/>
</dbReference>
<dbReference type="GO" id="GO:0003824">
    <property type="term" value="F:catalytic activity"/>
    <property type="evidence" value="ECO:0007669"/>
    <property type="project" value="InterPro"/>
</dbReference>
<name>A0A839TVZ7_9BACL</name>
<gene>
    <name evidence="4" type="ORF">FHS19_005392</name>
</gene>
<sequence>MKPFTMNVIHIIQHIPEGRVMTYGQIAELAGSRRQDRSCASFIPWAGSTDFPGTGSSTRKARSPL</sequence>
<dbReference type="InterPro" id="IPR036388">
    <property type="entry name" value="WH-like_DNA-bd_sf"/>
</dbReference>
<accession>A0A839TVZ7</accession>
<protein>
    <submittedName>
        <fullName evidence="4">Alkylated DNA nucleotide flippase Atl1</fullName>
    </submittedName>
</protein>
<dbReference type="Gene3D" id="1.10.10.10">
    <property type="entry name" value="Winged helix-like DNA-binding domain superfamily/Winged helix DNA-binding domain"/>
    <property type="match status" value="1"/>
</dbReference>
<feature type="domain" description="Methylated-DNA-[protein]-cysteine S-methyltransferase DNA binding" evidence="3">
    <location>
        <begin position="3"/>
        <end position="40"/>
    </location>
</feature>
<evidence type="ECO:0000313" key="5">
    <source>
        <dbReference type="Proteomes" id="UP000517523"/>
    </source>
</evidence>
<reference evidence="4 5" key="1">
    <citation type="submission" date="2020-08" db="EMBL/GenBank/DDBJ databases">
        <title>Genomic Encyclopedia of Type Strains, Phase III (KMG-III): the genomes of soil and plant-associated and newly described type strains.</title>
        <authorList>
            <person name="Whitman W."/>
        </authorList>
    </citation>
    <scope>NUCLEOTIDE SEQUENCE [LARGE SCALE GENOMIC DNA]</scope>
    <source>
        <strain evidence="4 5">CECT 5831</strain>
    </source>
</reference>
<comment type="caution">
    <text evidence="4">The sequence shown here is derived from an EMBL/GenBank/DDBJ whole genome shotgun (WGS) entry which is preliminary data.</text>
</comment>
<dbReference type="SUPFAM" id="SSF46767">
    <property type="entry name" value="Methylated DNA-protein cysteine methyltransferase, C-terminal domain"/>
    <property type="match status" value="1"/>
</dbReference>
<evidence type="ECO:0000256" key="2">
    <source>
        <dbReference type="SAM" id="MobiDB-lite"/>
    </source>
</evidence>
<dbReference type="InterPro" id="IPR036217">
    <property type="entry name" value="MethylDNA_cys_MeTrfase_DNAb"/>
</dbReference>
<dbReference type="InterPro" id="IPR014048">
    <property type="entry name" value="MethylDNA_cys_MeTrfase_DNA-bd"/>
</dbReference>
<evidence type="ECO:0000259" key="3">
    <source>
        <dbReference type="Pfam" id="PF01035"/>
    </source>
</evidence>
<dbReference type="GO" id="GO:0006281">
    <property type="term" value="P:DNA repair"/>
    <property type="evidence" value="ECO:0007669"/>
    <property type="project" value="InterPro"/>
</dbReference>
<proteinExistence type="predicted"/>
<feature type="region of interest" description="Disordered" evidence="2">
    <location>
        <begin position="46"/>
        <end position="65"/>
    </location>
</feature>
<organism evidence="4 5">
    <name type="scientific">Paenibacillus rhizosphaerae</name>
    <dbReference type="NCBI Taxonomy" id="297318"/>
    <lineage>
        <taxon>Bacteria</taxon>
        <taxon>Bacillati</taxon>
        <taxon>Bacillota</taxon>
        <taxon>Bacilli</taxon>
        <taxon>Bacillales</taxon>
        <taxon>Paenibacillaceae</taxon>
        <taxon>Paenibacillus</taxon>
    </lineage>
</organism>
<evidence type="ECO:0000313" key="4">
    <source>
        <dbReference type="EMBL" id="MBB3130673.1"/>
    </source>
</evidence>
<dbReference type="EMBL" id="JACHXJ010000005">
    <property type="protein sequence ID" value="MBB3130673.1"/>
    <property type="molecule type" value="Genomic_DNA"/>
</dbReference>
<dbReference type="AlphaFoldDB" id="A0A839TVZ7"/>
<evidence type="ECO:0000256" key="1">
    <source>
        <dbReference type="ARBA" id="ARBA00022763"/>
    </source>
</evidence>
<dbReference type="Proteomes" id="UP000517523">
    <property type="component" value="Unassembled WGS sequence"/>
</dbReference>